<sequence length="188" mass="21146">MKNLVHKSIVLLGLSLLALDLHAQQPSFYLIPQVGNVNLSIDSDYTLSNVKLNEDNIESGITAGLITDSHLMVELSILHSDSIDFFDIGDTYNFSQYQLMLGYQVELNEHIRFIPKVGLSFWDLDGEEGVFLNPGTEATSNLDGNDLYWSLGFDFPVTERISLQLSYANNGYEFGRTETTSFGVRFEF</sequence>
<feature type="domain" description="Outer membrane protein beta-barrel" evidence="3">
    <location>
        <begin position="10"/>
        <end position="185"/>
    </location>
</feature>
<dbReference type="Proteomes" id="UP000317839">
    <property type="component" value="Unassembled WGS sequence"/>
</dbReference>
<dbReference type="Gene3D" id="2.40.160.20">
    <property type="match status" value="1"/>
</dbReference>
<organism evidence="4 5">
    <name type="scientific">Aliikangiella marina</name>
    <dbReference type="NCBI Taxonomy" id="1712262"/>
    <lineage>
        <taxon>Bacteria</taxon>
        <taxon>Pseudomonadati</taxon>
        <taxon>Pseudomonadota</taxon>
        <taxon>Gammaproteobacteria</taxon>
        <taxon>Oceanospirillales</taxon>
        <taxon>Pleioneaceae</taxon>
        <taxon>Aliikangiella</taxon>
    </lineage>
</organism>
<dbReference type="EMBL" id="VIKR01000006">
    <property type="protein sequence ID" value="TQV71533.1"/>
    <property type="molecule type" value="Genomic_DNA"/>
</dbReference>
<dbReference type="OrthoDB" id="7620169at2"/>
<reference evidence="4 5" key="1">
    <citation type="submission" date="2019-06" db="EMBL/GenBank/DDBJ databases">
        <title>Draft genome of Aliikangiella marina GYP-15.</title>
        <authorList>
            <person name="Wang G."/>
        </authorList>
    </citation>
    <scope>NUCLEOTIDE SEQUENCE [LARGE SCALE GENOMIC DNA]</scope>
    <source>
        <strain evidence="4 5">GYP-15</strain>
    </source>
</reference>
<dbReference type="InterPro" id="IPR027385">
    <property type="entry name" value="Beta-barrel_OMP"/>
</dbReference>
<dbReference type="RefSeq" id="WP_142943932.1">
    <property type="nucleotide sequence ID" value="NZ_VIKR01000006.1"/>
</dbReference>
<dbReference type="AlphaFoldDB" id="A0A545T2T1"/>
<evidence type="ECO:0000259" key="3">
    <source>
        <dbReference type="Pfam" id="PF13505"/>
    </source>
</evidence>
<protein>
    <submittedName>
        <fullName evidence="4">Porin family protein</fullName>
    </submittedName>
</protein>
<feature type="signal peptide" evidence="2">
    <location>
        <begin position="1"/>
        <end position="23"/>
    </location>
</feature>
<dbReference type="SUPFAM" id="SSF56925">
    <property type="entry name" value="OMPA-like"/>
    <property type="match status" value="1"/>
</dbReference>
<comment type="caution">
    <text evidence="4">The sequence shown here is derived from an EMBL/GenBank/DDBJ whole genome shotgun (WGS) entry which is preliminary data.</text>
</comment>
<name>A0A545T2T1_9GAMM</name>
<proteinExistence type="predicted"/>
<dbReference type="InterPro" id="IPR011250">
    <property type="entry name" value="OMP/PagP_B-barrel"/>
</dbReference>
<evidence type="ECO:0000256" key="1">
    <source>
        <dbReference type="ARBA" id="ARBA00022729"/>
    </source>
</evidence>
<gene>
    <name evidence="4" type="ORF">FLL45_20500</name>
</gene>
<feature type="chain" id="PRO_5021967647" evidence="2">
    <location>
        <begin position="24"/>
        <end position="188"/>
    </location>
</feature>
<evidence type="ECO:0000256" key="2">
    <source>
        <dbReference type="SAM" id="SignalP"/>
    </source>
</evidence>
<keyword evidence="1 2" id="KW-0732">Signal</keyword>
<evidence type="ECO:0000313" key="4">
    <source>
        <dbReference type="EMBL" id="TQV71533.1"/>
    </source>
</evidence>
<keyword evidence="5" id="KW-1185">Reference proteome</keyword>
<accession>A0A545T2T1</accession>
<evidence type="ECO:0000313" key="5">
    <source>
        <dbReference type="Proteomes" id="UP000317839"/>
    </source>
</evidence>
<dbReference type="Pfam" id="PF13505">
    <property type="entry name" value="OMP_b-brl"/>
    <property type="match status" value="1"/>
</dbReference>